<dbReference type="Proteomes" id="UP000271889">
    <property type="component" value="Unassembled WGS sequence"/>
</dbReference>
<evidence type="ECO:0000313" key="3">
    <source>
        <dbReference type="Proteomes" id="UP000271889"/>
    </source>
</evidence>
<dbReference type="OrthoDB" id="297496at2759"/>
<evidence type="ECO:0000256" key="1">
    <source>
        <dbReference type="SAM" id="MobiDB-lite"/>
    </source>
</evidence>
<evidence type="ECO:0000313" key="2">
    <source>
        <dbReference type="EMBL" id="VDK54433.1"/>
    </source>
</evidence>
<organism evidence="2 3">
    <name type="scientific">Cylicostephanus goldi</name>
    <name type="common">Nematode worm</name>
    <dbReference type="NCBI Taxonomy" id="71465"/>
    <lineage>
        <taxon>Eukaryota</taxon>
        <taxon>Metazoa</taxon>
        <taxon>Ecdysozoa</taxon>
        <taxon>Nematoda</taxon>
        <taxon>Chromadorea</taxon>
        <taxon>Rhabditida</taxon>
        <taxon>Rhabditina</taxon>
        <taxon>Rhabditomorpha</taxon>
        <taxon>Strongyloidea</taxon>
        <taxon>Strongylidae</taxon>
        <taxon>Cylicostephanus</taxon>
    </lineage>
</organism>
<protein>
    <submittedName>
        <fullName evidence="2">Uncharacterized protein</fullName>
    </submittedName>
</protein>
<gene>
    <name evidence="2" type="ORF">CGOC_LOCUS3014</name>
</gene>
<proteinExistence type="predicted"/>
<name>A0A3P6RF06_CYLGO</name>
<keyword evidence="3" id="KW-1185">Reference proteome</keyword>
<feature type="non-terminal residue" evidence="2">
    <location>
        <position position="72"/>
    </location>
</feature>
<dbReference type="AlphaFoldDB" id="A0A3P6RF06"/>
<feature type="region of interest" description="Disordered" evidence="1">
    <location>
        <begin position="48"/>
        <end position="72"/>
    </location>
</feature>
<reference evidence="2 3" key="1">
    <citation type="submission" date="2018-11" db="EMBL/GenBank/DDBJ databases">
        <authorList>
            <consortium name="Pathogen Informatics"/>
        </authorList>
    </citation>
    <scope>NUCLEOTIDE SEQUENCE [LARGE SCALE GENOMIC DNA]</scope>
</reference>
<accession>A0A3P6RF06</accession>
<sequence length="72" mass="8351">MSRRHAIRRYKPSLDEEQTRDAMKVLEKFVRKKYRNSVLVGTNDFDLNTSELLTPQPTPSRPASGFQFPLPS</sequence>
<dbReference type="EMBL" id="UYRV01007265">
    <property type="protein sequence ID" value="VDK54433.1"/>
    <property type="molecule type" value="Genomic_DNA"/>
</dbReference>